<feature type="region of interest" description="Disordered" evidence="2">
    <location>
        <begin position="431"/>
        <end position="454"/>
    </location>
</feature>
<accession>A0A7S3V2N3</accession>
<organism evidence="3">
    <name type="scientific">Aplanochytrium stocchinoi</name>
    <dbReference type="NCBI Taxonomy" id="215587"/>
    <lineage>
        <taxon>Eukaryota</taxon>
        <taxon>Sar</taxon>
        <taxon>Stramenopiles</taxon>
        <taxon>Bigyra</taxon>
        <taxon>Labyrinthulomycetes</taxon>
        <taxon>Thraustochytrida</taxon>
        <taxon>Thraustochytriidae</taxon>
        <taxon>Aplanochytrium</taxon>
    </lineage>
</organism>
<protein>
    <submittedName>
        <fullName evidence="3">Uncharacterized protein</fullName>
    </submittedName>
</protein>
<sequence length="844" mass="98012">MASIDNTLPSPMVWEVQLGRALCRKNSFSNSRIRKRFAEKENNESSRNKVFEVLQRRKDILKKQTLFFAEKNARTMSIYRLRQQKLEAKQRALLNFINDKMDRADRRRNVFIEKKRARACKNNDATKGNRVRQVKRLQRWWRHERIPCRRINRITKINGEELLSKILSPFDESNRIDFEEIVMHLSKPDVLSAAKLLLEETCLPPRTKGIHISSVRSVLAAFMINRHAEEVLGSIQDEDQEKKQARHRLERISGLLESRMFALKRSLQKKQKRNMNILMLRNSQKLYGDLFREWKQIDLKRLAEELLQAYIAIKQNHIQSALQLEQSSFNDPGLQQYVEGLEQQLKSLETRLKKLLGKEKCGQWLDRAQTFINDSANDAEPEDEPACESEENDDSPKAVIPQYTLPKASIMPSNERMAYELMLDPEFKLEATSDKDKDENKNKNGDSVNEVIRGNAGDGTEMIYRRFTDDLRQGKYEKLVAVLINIRERLIQLTPNRTDLKNQLNDAIDESLIRQQLKEKAFDKKSLFNIISFLGQRIINLQAPARNEDTNMWLKKLNEAHMDASNDWETLTPAAVNYALNEIAKIELDMANFHLSVLGQHVQGENGIKYQRATFEKKINSGEYRCGHSGVPCDIEAWIFDSRSESSSLISCLRTAFAKLICFESDNATEFIRSMPETLRRFDVERILHINYQGKTLVTGVVLEVLYSQVLGKKPSQSMVAVLRERLRVLLKDPSITAEDIQQEMLLRVKEALPGLTQDEENNLVSLVKQSRRSALFKTVMRRFELFLKSALKEGFQEKNLQRLGLAAWTAEAKEIFEEVAKLFQLNNAIYEPFYERAYSFRSE</sequence>
<feature type="compositionally biased region" description="Acidic residues" evidence="2">
    <location>
        <begin position="377"/>
        <end position="393"/>
    </location>
</feature>
<dbReference type="EMBL" id="HBIN01023302">
    <property type="protein sequence ID" value="CAE0447979.1"/>
    <property type="molecule type" value="Transcribed_RNA"/>
</dbReference>
<dbReference type="Pfam" id="PF05794">
    <property type="entry name" value="Tcp11"/>
    <property type="match status" value="1"/>
</dbReference>
<reference evidence="3" key="1">
    <citation type="submission" date="2021-01" db="EMBL/GenBank/DDBJ databases">
        <authorList>
            <person name="Corre E."/>
            <person name="Pelletier E."/>
            <person name="Niang G."/>
            <person name="Scheremetjew M."/>
            <person name="Finn R."/>
            <person name="Kale V."/>
            <person name="Holt S."/>
            <person name="Cochrane G."/>
            <person name="Meng A."/>
            <person name="Brown T."/>
            <person name="Cohen L."/>
        </authorList>
    </citation>
    <scope>NUCLEOTIDE SEQUENCE</scope>
    <source>
        <strain evidence="3">GSBS06</strain>
    </source>
</reference>
<comment type="similarity">
    <text evidence="1">Belongs to the TCP11 family.</text>
</comment>
<proteinExistence type="inferred from homology"/>
<feature type="compositionally biased region" description="Basic and acidic residues" evidence="2">
    <location>
        <begin position="431"/>
        <end position="444"/>
    </location>
</feature>
<dbReference type="GO" id="GO:0007165">
    <property type="term" value="P:signal transduction"/>
    <property type="evidence" value="ECO:0007669"/>
    <property type="project" value="TreeGrafter"/>
</dbReference>
<evidence type="ECO:0000256" key="1">
    <source>
        <dbReference type="ARBA" id="ARBA00010954"/>
    </source>
</evidence>
<dbReference type="AlphaFoldDB" id="A0A7S3V2N3"/>
<name>A0A7S3V2N3_9STRA</name>
<dbReference type="PANTHER" id="PTHR12832:SF11">
    <property type="entry name" value="LD23868P"/>
    <property type="match status" value="1"/>
</dbReference>
<gene>
    <name evidence="3" type="ORF">ASTO00021_LOCUS17943</name>
</gene>
<dbReference type="InterPro" id="IPR008862">
    <property type="entry name" value="Tcp11"/>
</dbReference>
<dbReference type="PANTHER" id="PTHR12832">
    <property type="entry name" value="TESTIS-SPECIFIC PROTEIN PBS13 T-COMPLEX 11"/>
    <property type="match status" value="1"/>
</dbReference>
<evidence type="ECO:0000313" key="3">
    <source>
        <dbReference type="EMBL" id="CAE0447979.1"/>
    </source>
</evidence>
<evidence type="ECO:0000256" key="2">
    <source>
        <dbReference type="SAM" id="MobiDB-lite"/>
    </source>
</evidence>
<feature type="region of interest" description="Disordered" evidence="2">
    <location>
        <begin position="376"/>
        <end position="399"/>
    </location>
</feature>